<reference evidence="1 2" key="1">
    <citation type="submission" date="2018-07" db="EMBL/GenBank/DDBJ databases">
        <authorList>
            <person name="Peeters C."/>
        </authorList>
    </citation>
    <scope>NUCLEOTIDE SEQUENCE [LARGE SCALE GENOMIC DNA]</scope>
    <source>
        <strain evidence="1 2">LMG 3411</strain>
    </source>
</reference>
<dbReference type="Proteomes" id="UP000289184">
    <property type="component" value="Unassembled WGS sequence"/>
</dbReference>
<name>A0A446CL49_9BURK</name>
<protein>
    <recommendedName>
        <fullName evidence="3">Tail fiber protein</fullName>
    </recommendedName>
</protein>
<dbReference type="RefSeq" id="WP_129528836.1">
    <property type="nucleotide sequence ID" value="NZ_UFQB01000016.1"/>
</dbReference>
<accession>A0A446CL49</accession>
<evidence type="ECO:0000313" key="2">
    <source>
        <dbReference type="Proteomes" id="UP000289184"/>
    </source>
</evidence>
<organism evidence="1 2">
    <name type="scientific">Achromobacter agilis</name>
    <dbReference type="NCBI Taxonomy" id="1353888"/>
    <lineage>
        <taxon>Bacteria</taxon>
        <taxon>Pseudomonadati</taxon>
        <taxon>Pseudomonadota</taxon>
        <taxon>Betaproteobacteria</taxon>
        <taxon>Burkholderiales</taxon>
        <taxon>Alcaligenaceae</taxon>
        <taxon>Achromobacter</taxon>
    </lineage>
</organism>
<sequence>MATIQTINVGLAANDKKGDPLRAAMQKVNSNFTALASAIDARFAPTLIPSGENLNAYMTAGVFHQNTNAGAAAGQNYPTPYAGLLLVYTSAASFVYQFYTRFRSGPGGVQATYWRTFYSSAWTDWQEVAKKADLDALSVTVAAVQTVAQAAIPLVQKAAANGVASLDGSGRLPLAQAPILTATSLPTTAHDLNDFQTPGSYWQNQSSAATLANNYPVAGVTCFLEVTNFGSATKQEISTRVSPYRNFWRIKTGTTSWSDWKESVDNTTGLAFQGGMPSSPVQDLNTYTQRGQWAIGSSAIAASGLNFPIGQSGQLLVLSAGYPGGPAAAGCNQVYLVANSNRLFFRSLVLTTWTPWEEAVRSSLLGAANGVATLGMTGKLALDQAPSVPAKLVEAGTNANDVIEPGPYYLNSDANATAALNWPEQIAGTLIVTVVPSGNMQITQEYTTRNGTGGVLRTYKRVRFGTSGTWGLWQELARFADAMTHTFLTTATDANSLTADNTFYTWTFSGVLGANFPSFSTAWAAAGYMRVYYGASTQVSQELTYLVTGQKPRTFMRFGNTSTGVWQPWKSTSAWHTSTGLPTSDMGDIYVDGIGWYSFNGSAYARTDLSLTTIADLKTRAGGLETRADGLETRADGLEALVMGRGQSWQTVARSLGVAYTNSTGRPILVSMLGVQRGASGNVWIQVNGRIFSRTGLYNSIGANIPAWACIPPGSTYEYAGVDADTFTFYEYR</sequence>
<keyword evidence="2" id="KW-1185">Reference proteome</keyword>
<evidence type="ECO:0008006" key="3">
    <source>
        <dbReference type="Google" id="ProtNLM"/>
    </source>
</evidence>
<dbReference type="OrthoDB" id="8667403at2"/>
<gene>
    <name evidence="1" type="ORF">AGI3411_03713</name>
</gene>
<evidence type="ECO:0000313" key="1">
    <source>
        <dbReference type="EMBL" id="SSW68521.1"/>
    </source>
</evidence>
<dbReference type="CDD" id="cd19958">
    <property type="entry name" value="pyocin_knob"/>
    <property type="match status" value="5"/>
</dbReference>
<dbReference type="AlphaFoldDB" id="A0A446CL49"/>
<proteinExistence type="predicted"/>
<dbReference type="EMBL" id="UFQB01000016">
    <property type="protein sequence ID" value="SSW68521.1"/>
    <property type="molecule type" value="Genomic_DNA"/>
</dbReference>